<name>A0A9X1XI88_9VIBR</name>
<protein>
    <submittedName>
        <fullName evidence="7">Efflux RND transporter periplasmic adaptor subunit</fullName>
    </submittedName>
</protein>
<sequence length="379" mass="40683">MNKKLMVTMLLSSSVLVGCNKNTSGPGQAPLPLVVTETAETIDYRGSITFIGRAEAVDDTDITAQVTGYLEGRHFEEGQMVEKGDLLFTIEPSQYEARLATSKAELARAKSDLNKSTLDYERGKRLLPKGSISKADFDALTASLGGAEAMVEAAKANVRLAEVNLSYTQIVAPFSGRISDSKASKGDLISPSSGVLTTLVSLDPIHASFNVSERDRLGIALETASGNASSNAKNIDVSITLENGKRFEHTGALDYLGNRINVNTGTIDMRAIVPNPEHKLLPGQHVRVELHADKTVPVIAIPRKAVQSDLEGDFVMVVTEGNIIERRNVELGAQTPEGVLIPFGLSVNDVFVVQGLQRIRNGMPVQVQDKSPESMTAAE</sequence>
<dbReference type="InterPro" id="IPR058627">
    <property type="entry name" value="MdtA-like_C"/>
</dbReference>
<evidence type="ECO:0000313" key="8">
    <source>
        <dbReference type="Proteomes" id="UP001139559"/>
    </source>
</evidence>
<dbReference type="NCBIfam" id="TIGR01730">
    <property type="entry name" value="RND_mfp"/>
    <property type="match status" value="1"/>
</dbReference>
<dbReference type="AlphaFoldDB" id="A0A9X1XI88"/>
<dbReference type="Pfam" id="PF25944">
    <property type="entry name" value="Beta-barrel_RND"/>
    <property type="match status" value="1"/>
</dbReference>
<dbReference type="Pfam" id="PF25967">
    <property type="entry name" value="RND-MFP_C"/>
    <property type="match status" value="1"/>
</dbReference>
<feature type="domain" description="Multidrug resistance protein MdtA-like beta-barrel" evidence="5">
    <location>
        <begin position="204"/>
        <end position="293"/>
    </location>
</feature>
<dbReference type="PANTHER" id="PTHR30158">
    <property type="entry name" value="ACRA/E-RELATED COMPONENT OF DRUG EFFLUX TRANSPORTER"/>
    <property type="match status" value="1"/>
</dbReference>
<dbReference type="Pfam" id="PF25917">
    <property type="entry name" value="BSH_RND"/>
    <property type="match status" value="1"/>
</dbReference>
<dbReference type="GO" id="GO:0030313">
    <property type="term" value="C:cell envelope"/>
    <property type="evidence" value="ECO:0007669"/>
    <property type="project" value="UniProtKB-SubCell"/>
</dbReference>
<dbReference type="InterPro" id="IPR058626">
    <property type="entry name" value="MdtA-like_b-barrel"/>
</dbReference>
<feature type="domain" description="Multidrug resistance protein MdtA-like alpha-helical hairpin" evidence="3">
    <location>
        <begin position="99"/>
        <end position="168"/>
    </location>
</feature>
<dbReference type="Gene3D" id="2.40.50.100">
    <property type="match status" value="1"/>
</dbReference>
<evidence type="ECO:0000259" key="3">
    <source>
        <dbReference type="Pfam" id="PF25876"/>
    </source>
</evidence>
<dbReference type="Gene3D" id="2.40.420.20">
    <property type="match status" value="1"/>
</dbReference>
<gene>
    <name evidence="7" type="ORF">KP803_09145</name>
</gene>
<feature type="domain" description="Multidrug resistance protein MdtA-like C-terminal permuted SH3" evidence="6">
    <location>
        <begin position="298"/>
        <end position="358"/>
    </location>
</feature>
<comment type="similarity">
    <text evidence="2">Belongs to the membrane fusion protein (MFP) (TC 8.A.1) family.</text>
</comment>
<dbReference type="Gene3D" id="1.10.287.470">
    <property type="entry name" value="Helix hairpin bin"/>
    <property type="match status" value="1"/>
</dbReference>
<evidence type="ECO:0000259" key="6">
    <source>
        <dbReference type="Pfam" id="PF25967"/>
    </source>
</evidence>
<dbReference type="SUPFAM" id="SSF111369">
    <property type="entry name" value="HlyD-like secretion proteins"/>
    <property type="match status" value="1"/>
</dbReference>
<dbReference type="Proteomes" id="UP001139559">
    <property type="component" value="Unassembled WGS sequence"/>
</dbReference>
<evidence type="ECO:0000313" key="7">
    <source>
        <dbReference type="EMBL" id="MCK6263444.1"/>
    </source>
</evidence>
<evidence type="ECO:0000259" key="4">
    <source>
        <dbReference type="Pfam" id="PF25917"/>
    </source>
</evidence>
<feature type="domain" description="Multidrug resistance protein MdtA-like barrel-sandwich hybrid" evidence="4">
    <location>
        <begin position="60"/>
        <end position="191"/>
    </location>
</feature>
<dbReference type="InterPro" id="IPR006143">
    <property type="entry name" value="RND_pump_MFP"/>
</dbReference>
<dbReference type="InterPro" id="IPR058624">
    <property type="entry name" value="MdtA-like_HH"/>
</dbReference>
<dbReference type="InterPro" id="IPR058625">
    <property type="entry name" value="MdtA-like_BSH"/>
</dbReference>
<dbReference type="PROSITE" id="PS51257">
    <property type="entry name" value="PROKAR_LIPOPROTEIN"/>
    <property type="match status" value="1"/>
</dbReference>
<dbReference type="GO" id="GO:0005886">
    <property type="term" value="C:plasma membrane"/>
    <property type="evidence" value="ECO:0007669"/>
    <property type="project" value="TreeGrafter"/>
</dbReference>
<dbReference type="GO" id="GO:0022857">
    <property type="term" value="F:transmembrane transporter activity"/>
    <property type="evidence" value="ECO:0007669"/>
    <property type="project" value="InterPro"/>
</dbReference>
<proteinExistence type="inferred from homology"/>
<reference evidence="7" key="1">
    <citation type="submission" date="2021-11" db="EMBL/GenBank/DDBJ databases">
        <title>Vibrio ZSDE26 sp. nov. and Vibrio ZSDZ34 sp. nov., isolated from coastal seawater in Qingdao.</title>
        <authorList>
            <person name="Zhang P."/>
        </authorList>
    </citation>
    <scope>NUCLEOTIDE SEQUENCE</scope>
    <source>
        <strain evidence="7">ZSDE26</strain>
    </source>
</reference>
<comment type="caution">
    <text evidence="7">The sequence shown here is derived from an EMBL/GenBank/DDBJ whole genome shotgun (WGS) entry which is preliminary data.</text>
</comment>
<dbReference type="GO" id="GO:0046677">
    <property type="term" value="P:response to antibiotic"/>
    <property type="evidence" value="ECO:0007669"/>
    <property type="project" value="TreeGrafter"/>
</dbReference>
<keyword evidence="8" id="KW-1185">Reference proteome</keyword>
<evidence type="ECO:0000256" key="1">
    <source>
        <dbReference type="ARBA" id="ARBA00004519"/>
    </source>
</evidence>
<evidence type="ECO:0000256" key="2">
    <source>
        <dbReference type="ARBA" id="ARBA00009477"/>
    </source>
</evidence>
<dbReference type="Gene3D" id="2.40.30.170">
    <property type="match status" value="1"/>
</dbReference>
<dbReference type="EMBL" id="JAJHVV010000005">
    <property type="protein sequence ID" value="MCK6263444.1"/>
    <property type="molecule type" value="Genomic_DNA"/>
</dbReference>
<organism evidence="7 8">
    <name type="scientific">Vibrio amylolyticus</name>
    <dbReference type="NCBI Taxonomy" id="2847292"/>
    <lineage>
        <taxon>Bacteria</taxon>
        <taxon>Pseudomonadati</taxon>
        <taxon>Pseudomonadota</taxon>
        <taxon>Gammaproteobacteria</taxon>
        <taxon>Vibrionales</taxon>
        <taxon>Vibrionaceae</taxon>
        <taxon>Vibrio</taxon>
    </lineage>
</organism>
<dbReference type="RefSeq" id="WP_248008531.1">
    <property type="nucleotide sequence ID" value="NZ_JAJHVV010000005.1"/>
</dbReference>
<evidence type="ECO:0000259" key="5">
    <source>
        <dbReference type="Pfam" id="PF25944"/>
    </source>
</evidence>
<accession>A0A9X1XI88</accession>
<comment type="subcellular location">
    <subcellularLocation>
        <location evidence="1">Cell inner membrane</location>
        <topology evidence="1">Lipid-anchor</topology>
    </subcellularLocation>
</comment>
<dbReference type="Pfam" id="PF25876">
    <property type="entry name" value="HH_MFP_RND"/>
    <property type="match status" value="1"/>
</dbReference>